<dbReference type="InterPro" id="IPR040976">
    <property type="entry name" value="Pkinase_fungal"/>
</dbReference>
<name>A0A9P6EJA2_9AGAR</name>
<proteinExistence type="predicted"/>
<evidence type="ECO:0000313" key="2">
    <source>
        <dbReference type="EMBL" id="KAF9530092.1"/>
    </source>
</evidence>
<evidence type="ECO:0000259" key="1">
    <source>
        <dbReference type="Pfam" id="PF17667"/>
    </source>
</evidence>
<dbReference type="Pfam" id="PF17667">
    <property type="entry name" value="Pkinase_fungal"/>
    <property type="match status" value="1"/>
</dbReference>
<gene>
    <name evidence="2" type="ORF">CPB83DRAFT_200121</name>
</gene>
<dbReference type="AlphaFoldDB" id="A0A9P6EJA2"/>
<keyword evidence="3" id="KW-1185">Reference proteome</keyword>
<dbReference type="EMBL" id="MU157842">
    <property type="protein sequence ID" value="KAF9530092.1"/>
    <property type="molecule type" value="Genomic_DNA"/>
</dbReference>
<reference evidence="2" key="1">
    <citation type="submission" date="2020-11" db="EMBL/GenBank/DDBJ databases">
        <authorList>
            <consortium name="DOE Joint Genome Institute"/>
            <person name="Ahrendt S."/>
            <person name="Riley R."/>
            <person name="Andreopoulos W."/>
            <person name="Labutti K."/>
            <person name="Pangilinan J."/>
            <person name="Ruiz-Duenas F.J."/>
            <person name="Barrasa J.M."/>
            <person name="Sanchez-Garcia M."/>
            <person name="Camarero S."/>
            <person name="Miyauchi S."/>
            <person name="Serrano A."/>
            <person name="Linde D."/>
            <person name="Babiker R."/>
            <person name="Drula E."/>
            <person name="Ayuso-Fernandez I."/>
            <person name="Pacheco R."/>
            <person name="Padilla G."/>
            <person name="Ferreira P."/>
            <person name="Barriuso J."/>
            <person name="Kellner H."/>
            <person name="Castanera R."/>
            <person name="Alfaro M."/>
            <person name="Ramirez L."/>
            <person name="Pisabarro A.G."/>
            <person name="Kuo A."/>
            <person name="Tritt A."/>
            <person name="Lipzen A."/>
            <person name="He G."/>
            <person name="Yan M."/>
            <person name="Ng V."/>
            <person name="Cullen D."/>
            <person name="Martin F."/>
            <person name="Rosso M.-N."/>
            <person name="Henrissat B."/>
            <person name="Hibbett D."/>
            <person name="Martinez A.T."/>
            <person name="Grigoriev I.V."/>
        </authorList>
    </citation>
    <scope>NUCLEOTIDE SEQUENCE</scope>
    <source>
        <strain evidence="2">CBS 506.95</strain>
    </source>
</reference>
<dbReference type="Proteomes" id="UP000807306">
    <property type="component" value="Unassembled WGS sequence"/>
</dbReference>
<accession>A0A9P6EJA2</accession>
<evidence type="ECO:0000313" key="3">
    <source>
        <dbReference type="Proteomes" id="UP000807306"/>
    </source>
</evidence>
<organism evidence="2 3">
    <name type="scientific">Crepidotus variabilis</name>
    <dbReference type="NCBI Taxonomy" id="179855"/>
    <lineage>
        <taxon>Eukaryota</taxon>
        <taxon>Fungi</taxon>
        <taxon>Dikarya</taxon>
        <taxon>Basidiomycota</taxon>
        <taxon>Agaricomycotina</taxon>
        <taxon>Agaricomycetes</taxon>
        <taxon>Agaricomycetidae</taxon>
        <taxon>Agaricales</taxon>
        <taxon>Agaricineae</taxon>
        <taxon>Crepidotaceae</taxon>
        <taxon>Crepidotus</taxon>
    </lineage>
</organism>
<feature type="domain" description="Fungal-type protein kinase" evidence="1">
    <location>
        <begin position="5"/>
        <end position="256"/>
    </location>
</feature>
<sequence length="272" mass="31258">MRTLARIMSIMAEICERQYRTHVFMIFFQDPHVRFLRGDRAGIIVSEAVNYRTNSKGLAEFFWRFSQASDSRRGMDLSVHPASPKEARIAKEKLARWKPDFERPVAKVDVPENNGAIRQVLAWGTLSSPESLTGCGTRAIPVWDLRDEAVRFLKDFWRDESLEKESEILRDLHISQVKNIPHIIAGGDLYDPKKPSCHRTITQDHVDADWRTGPIGTWGYQLDARIHHRVLEDIFLESILSCKNAQEMVVVIRDALYGAFLYTPLVLVLTLL</sequence>
<comment type="caution">
    <text evidence="2">The sequence shown here is derived from an EMBL/GenBank/DDBJ whole genome shotgun (WGS) entry which is preliminary data.</text>
</comment>
<dbReference type="OrthoDB" id="5592585at2759"/>
<protein>
    <recommendedName>
        <fullName evidence="1">Fungal-type protein kinase domain-containing protein</fullName>
    </recommendedName>
</protein>